<feature type="transmembrane region" description="Helical" evidence="1">
    <location>
        <begin position="49"/>
        <end position="69"/>
    </location>
</feature>
<accession>A0A5B0KQV7</accession>
<evidence type="ECO:0000313" key="3">
    <source>
        <dbReference type="Proteomes" id="UP000325333"/>
    </source>
</evidence>
<keyword evidence="1" id="KW-1133">Transmembrane helix</keyword>
<dbReference type="AlphaFoldDB" id="A0A5B0KQV7"/>
<dbReference type="Pfam" id="PF10688">
    <property type="entry name" value="Imp-YgjV"/>
    <property type="match status" value="1"/>
</dbReference>
<keyword evidence="1" id="KW-0472">Membrane</keyword>
<evidence type="ECO:0000313" key="2">
    <source>
        <dbReference type="EMBL" id="KAA1053818.1"/>
    </source>
</evidence>
<dbReference type="EMBL" id="VEWN01000013">
    <property type="protein sequence ID" value="KAA1053818.1"/>
    <property type="molecule type" value="Genomic_DNA"/>
</dbReference>
<evidence type="ECO:0008006" key="4">
    <source>
        <dbReference type="Google" id="ProtNLM"/>
    </source>
</evidence>
<organism evidence="2 3">
    <name type="scientific">Azospirillum argentinense</name>
    <dbReference type="NCBI Taxonomy" id="2970906"/>
    <lineage>
        <taxon>Bacteria</taxon>
        <taxon>Pseudomonadati</taxon>
        <taxon>Pseudomonadota</taxon>
        <taxon>Alphaproteobacteria</taxon>
        <taxon>Rhodospirillales</taxon>
        <taxon>Azospirillaceae</taxon>
        <taxon>Azospirillum</taxon>
    </lineage>
</organism>
<dbReference type="InterPro" id="IPR019629">
    <property type="entry name" value="Uncharacterised_HI1736/YgjV"/>
</dbReference>
<evidence type="ECO:0000256" key="1">
    <source>
        <dbReference type="SAM" id="Phobius"/>
    </source>
</evidence>
<protein>
    <recommendedName>
        <fullName evidence="4">Inner membrane protein</fullName>
    </recommendedName>
</protein>
<keyword evidence="1" id="KW-0812">Transmembrane</keyword>
<sequence>MLVGQAASAAAFAVYYLLLGAHTGAAMTLLSLVQGFAMYPVKRSWTHKALFSATLPAMAVLVALTWHGWPSAFAVIGLLLATVGRWQATAAGLRRGFLGSGFAWIGHDIVTGSWYGLAADALCMVNLIVGSMRETRQMVKPGGPQRSPA</sequence>
<gene>
    <name evidence="2" type="ORF">FH063_002400</name>
</gene>
<dbReference type="Proteomes" id="UP000325333">
    <property type="component" value="Unassembled WGS sequence"/>
</dbReference>
<feature type="transmembrane region" description="Helical" evidence="1">
    <location>
        <begin position="12"/>
        <end position="37"/>
    </location>
</feature>
<proteinExistence type="predicted"/>
<reference evidence="2 3" key="1">
    <citation type="submission" date="2019-07" db="EMBL/GenBank/DDBJ databases">
        <title>Genome sequencing of the stress-tolerant strain Azospirillum brasilense Az19.</title>
        <authorList>
            <person name="Maroniche G.A."/>
            <person name="Garcia J.E."/>
            <person name="Pagnussat L."/>
            <person name="Amenta M."/>
            <person name="Creus C.M."/>
        </authorList>
    </citation>
    <scope>NUCLEOTIDE SEQUENCE [LARGE SCALE GENOMIC DNA]</scope>
    <source>
        <strain evidence="2 3">Az19</strain>
    </source>
</reference>
<comment type="caution">
    <text evidence="2">The sequence shown here is derived from an EMBL/GenBank/DDBJ whole genome shotgun (WGS) entry which is preliminary data.</text>
</comment>
<feature type="transmembrane region" description="Helical" evidence="1">
    <location>
        <begin position="112"/>
        <end position="130"/>
    </location>
</feature>
<name>A0A5B0KQV7_9PROT</name>